<keyword evidence="3 5" id="KW-0479">Metal-binding</keyword>
<feature type="binding site" description="axial binding residue" evidence="5">
    <location>
        <position position="466"/>
    </location>
    <ligand>
        <name>heme</name>
        <dbReference type="ChEBI" id="CHEBI:30413"/>
    </ligand>
    <ligandPart>
        <name>Fe</name>
        <dbReference type="ChEBI" id="CHEBI:18248"/>
    </ligandPart>
</feature>
<keyword evidence="8" id="KW-1185">Reference proteome</keyword>
<sequence>MPRNSEDLPVSISSNVSSWPMLTALLSVVATLAFYQLVLAPPSSLRPKGSKIKPIFSSFPLLGSTGFYSDRVGFLRKHFGHPESSTFHGGARRMTIRDSPVVLLAGDKADAKTFFFSRTLKLTQGYLKLFSGLPSEVTPGAIMDQDKADQMFFEHLKLAIRGERLAKLAPLMCDDTIRAVKAIPDWSKGSGTIDPKALTFPLLFCMSMRTVGFADLSDQPAVMEELAGHYWAMENASSYWSTFFTDLPFRSSRTKKENGQKLFAALGKAADRRVQEGAVEDDTVAMLMEKGLGADYAVRFVITSLFAAIINSTSMSMWILLYLGAKPEIQQRASKELFDYLDSMAERQGSGWEQKNRVEQLQEMSLEEWENGFPMIEAILKETMRTASDGTLFRLNTTDASTGTSAPKFGGENIRKGEYLAYWVGSAHFNSNVYTDPSRWDPDRWARGEGSGELEFVGWGAGMHPCSGMRFAKLEIKNFTTTMLALMSWETYDTRNGESYTLETLPKPRLNVSDKTPLEPVALRFNRR</sequence>
<organism evidence="7 8">
    <name type="scientific">Tilletia indica</name>
    <dbReference type="NCBI Taxonomy" id="43049"/>
    <lineage>
        <taxon>Eukaryota</taxon>
        <taxon>Fungi</taxon>
        <taxon>Dikarya</taxon>
        <taxon>Basidiomycota</taxon>
        <taxon>Ustilaginomycotina</taxon>
        <taxon>Exobasidiomycetes</taxon>
        <taxon>Tilletiales</taxon>
        <taxon>Tilletiaceae</taxon>
        <taxon>Tilletia</taxon>
    </lineage>
</organism>
<dbReference type="PANTHER" id="PTHR24304:SF2">
    <property type="entry name" value="24-HYDROXYCHOLESTEROL 7-ALPHA-HYDROXYLASE"/>
    <property type="match status" value="1"/>
</dbReference>
<feature type="transmembrane region" description="Helical" evidence="6">
    <location>
        <begin position="296"/>
        <end position="323"/>
    </location>
</feature>
<gene>
    <name evidence="7" type="ORF">A4X13_0g5142</name>
</gene>
<dbReference type="PRINTS" id="PR00463">
    <property type="entry name" value="EP450I"/>
</dbReference>
<dbReference type="AlphaFoldDB" id="A0A8T8SVL2"/>
<comment type="caution">
    <text evidence="7">The sequence shown here is derived from an EMBL/GenBank/DDBJ whole genome shotgun (WGS) entry which is preliminary data.</text>
</comment>
<evidence type="ECO:0000256" key="2">
    <source>
        <dbReference type="ARBA" id="ARBA00022617"/>
    </source>
</evidence>
<dbReference type="GO" id="GO:0016705">
    <property type="term" value="F:oxidoreductase activity, acting on paired donors, with incorporation or reduction of molecular oxygen"/>
    <property type="evidence" value="ECO:0007669"/>
    <property type="project" value="InterPro"/>
</dbReference>
<comment type="similarity">
    <text evidence="1">Belongs to the cytochrome P450 family.</text>
</comment>
<evidence type="ECO:0008006" key="9">
    <source>
        <dbReference type="Google" id="ProtNLM"/>
    </source>
</evidence>
<evidence type="ECO:0000256" key="3">
    <source>
        <dbReference type="ARBA" id="ARBA00022723"/>
    </source>
</evidence>
<feature type="transmembrane region" description="Helical" evidence="6">
    <location>
        <begin position="20"/>
        <end position="40"/>
    </location>
</feature>
<dbReference type="InterPro" id="IPR050529">
    <property type="entry name" value="CYP450_sterol_14alpha_dmase"/>
</dbReference>
<dbReference type="SUPFAM" id="SSF48264">
    <property type="entry name" value="Cytochrome P450"/>
    <property type="match status" value="1"/>
</dbReference>
<dbReference type="GO" id="GO:0020037">
    <property type="term" value="F:heme binding"/>
    <property type="evidence" value="ECO:0007669"/>
    <property type="project" value="InterPro"/>
</dbReference>
<dbReference type="Pfam" id="PF00067">
    <property type="entry name" value="p450"/>
    <property type="match status" value="1"/>
</dbReference>
<dbReference type="InterPro" id="IPR036396">
    <property type="entry name" value="Cyt_P450_sf"/>
</dbReference>
<accession>A0A8T8SVL2</accession>
<dbReference type="CDD" id="cd00302">
    <property type="entry name" value="cytochrome_P450"/>
    <property type="match status" value="1"/>
</dbReference>
<keyword evidence="6" id="KW-1133">Transmembrane helix</keyword>
<dbReference type="GO" id="GO:0004497">
    <property type="term" value="F:monooxygenase activity"/>
    <property type="evidence" value="ECO:0007669"/>
    <property type="project" value="InterPro"/>
</dbReference>
<dbReference type="PANTHER" id="PTHR24304">
    <property type="entry name" value="CYTOCHROME P450 FAMILY 7"/>
    <property type="match status" value="1"/>
</dbReference>
<proteinExistence type="inferred from homology"/>
<evidence type="ECO:0000256" key="1">
    <source>
        <dbReference type="ARBA" id="ARBA00010617"/>
    </source>
</evidence>
<dbReference type="EMBL" id="LWDF02000378">
    <property type="protein sequence ID" value="KAE8249615.1"/>
    <property type="molecule type" value="Genomic_DNA"/>
</dbReference>
<dbReference type="InterPro" id="IPR001128">
    <property type="entry name" value="Cyt_P450"/>
</dbReference>
<reference evidence="7" key="2">
    <citation type="journal article" date="2019" name="IMA Fungus">
        <title>Genome sequencing and comparison of five Tilletia species to identify candidate genes for the detection of regulated species infecting wheat.</title>
        <authorList>
            <person name="Nguyen H.D.T."/>
            <person name="Sultana T."/>
            <person name="Kesanakurti P."/>
            <person name="Hambleton S."/>
        </authorList>
    </citation>
    <scope>NUCLEOTIDE SEQUENCE</scope>
    <source>
        <strain evidence="7">DAOMC 236416</strain>
    </source>
</reference>
<evidence type="ECO:0000256" key="6">
    <source>
        <dbReference type="SAM" id="Phobius"/>
    </source>
</evidence>
<evidence type="ECO:0000256" key="4">
    <source>
        <dbReference type="ARBA" id="ARBA00023004"/>
    </source>
</evidence>
<keyword evidence="4 5" id="KW-0408">Iron</keyword>
<comment type="cofactor">
    <cofactor evidence="5">
        <name>heme</name>
        <dbReference type="ChEBI" id="CHEBI:30413"/>
    </cofactor>
</comment>
<keyword evidence="6" id="KW-0472">Membrane</keyword>
<name>A0A8T8SVL2_9BASI</name>
<reference evidence="7" key="1">
    <citation type="submission" date="2016-04" db="EMBL/GenBank/DDBJ databases">
        <authorList>
            <person name="Nguyen H.D."/>
            <person name="Samba Siva P."/>
            <person name="Cullis J."/>
            <person name="Levesque C.A."/>
            <person name="Hambleton S."/>
        </authorList>
    </citation>
    <scope>NUCLEOTIDE SEQUENCE</scope>
    <source>
        <strain evidence="7">DAOMC 236416</strain>
    </source>
</reference>
<evidence type="ECO:0000313" key="7">
    <source>
        <dbReference type="EMBL" id="KAE8249615.1"/>
    </source>
</evidence>
<dbReference type="InterPro" id="IPR002401">
    <property type="entry name" value="Cyt_P450_E_grp-I"/>
</dbReference>
<keyword evidence="2 5" id="KW-0349">Heme</keyword>
<dbReference type="Proteomes" id="UP000077521">
    <property type="component" value="Unassembled WGS sequence"/>
</dbReference>
<dbReference type="GO" id="GO:0005506">
    <property type="term" value="F:iron ion binding"/>
    <property type="evidence" value="ECO:0007669"/>
    <property type="project" value="InterPro"/>
</dbReference>
<protein>
    <recommendedName>
        <fullName evidence="9">Cytochrome P450</fullName>
    </recommendedName>
</protein>
<evidence type="ECO:0000256" key="5">
    <source>
        <dbReference type="PIRSR" id="PIRSR602401-1"/>
    </source>
</evidence>
<keyword evidence="6" id="KW-0812">Transmembrane</keyword>
<evidence type="ECO:0000313" key="8">
    <source>
        <dbReference type="Proteomes" id="UP000077521"/>
    </source>
</evidence>
<dbReference type="Gene3D" id="1.10.630.10">
    <property type="entry name" value="Cytochrome P450"/>
    <property type="match status" value="1"/>
</dbReference>